<reference evidence="4" key="1">
    <citation type="journal article" date="2019" name="Int. J. Syst. Evol. Microbiol.">
        <title>The Global Catalogue of Microorganisms (GCM) 10K type strain sequencing project: providing services to taxonomists for standard genome sequencing and annotation.</title>
        <authorList>
            <consortium name="The Broad Institute Genomics Platform"/>
            <consortium name="The Broad Institute Genome Sequencing Center for Infectious Disease"/>
            <person name="Wu L."/>
            <person name="Ma J."/>
        </authorList>
    </citation>
    <scope>NUCLEOTIDE SEQUENCE [LARGE SCALE GENOMIC DNA]</scope>
    <source>
        <strain evidence="4">CCUG 59189</strain>
    </source>
</reference>
<keyword evidence="1" id="KW-0378">Hydrolase</keyword>
<evidence type="ECO:0000313" key="3">
    <source>
        <dbReference type="EMBL" id="MFD1177630.1"/>
    </source>
</evidence>
<gene>
    <name evidence="3" type="ORF">ACFQ3W_15155</name>
</gene>
<comment type="caution">
    <text evidence="3">The sequence shown here is derived from an EMBL/GenBank/DDBJ whole genome shotgun (WGS) entry which is preliminary data.</text>
</comment>
<keyword evidence="2" id="KW-1133">Transmembrane helix</keyword>
<dbReference type="SUPFAM" id="SSF53254">
    <property type="entry name" value="Phosphoglycerate mutase-like"/>
    <property type="match status" value="1"/>
</dbReference>
<dbReference type="EMBL" id="JBHTLM010000010">
    <property type="protein sequence ID" value="MFD1177630.1"/>
    <property type="molecule type" value="Genomic_DNA"/>
</dbReference>
<dbReference type="InterPro" id="IPR029033">
    <property type="entry name" value="His_PPase_superfam"/>
</dbReference>
<evidence type="ECO:0000313" key="4">
    <source>
        <dbReference type="Proteomes" id="UP001597262"/>
    </source>
</evidence>
<protein>
    <submittedName>
        <fullName evidence="3">Histidine phosphatase family protein</fullName>
    </submittedName>
</protein>
<dbReference type="Gene3D" id="3.40.50.1240">
    <property type="entry name" value="Phosphoglycerate mutase-like"/>
    <property type="match status" value="1"/>
</dbReference>
<keyword evidence="2" id="KW-0472">Membrane</keyword>
<evidence type="ECO:0000256" key="2">
    <source>
        <dbReference type="SAM" id="Phobius"/>
    </source>
</evidence>
<dbReference type="SMART" id="SM00855">
    <property type="entry name" value="PGAM"/>
    <property type="match status" value="1"/>
</dbReference>
<dbReference type="Pfam" id="PF00300">
    <property type="entry name" value="His_Phos_1"/>
    <property type="match status" value="1"/>
</dbReference>
<accession>A0ABW3RZM4</accession>
<organism evidence="3 4">
    <name type="scientific">Paenibacillus puldeungensis</name>
    <dbReference type="NCBI Taxonomy" id="696536"/>
    <lineage>
        <taxon>Bacteria</taxon>
        <taxon>Bacillati</taxon>
        <taxon>Bacillota</taxon>
        <taxon>Bacilli</taxon>
        <taxon>Bacillales</taxon>
        <taxon>Paenibacillaceae</taxon>
        <taxon>Paenibacillus</taxon>
    </lineage>
</organism>
<keyword evidence="4" id="KW-1185">Reference proteome</keyword>
<name>A0ABW3RZM4_9BACL</name>
<dbReference type="PANTHER" id="PTHR20935:SF1">
    <property type="entry name" value="SLL1549 PROTEIN"/>
    <property type="match status" value="1"/>
</dbReference>
<feature type="transmembrane region" description="Helical" evidence="2">
    <location>
        <begin position="20"/>
        <end position="39"/>
    </location>
</feature>
<keyword evidence="2" id="KW-0812">Transmembrane</keyword>
<evidence type="ECO:0000256" key="1">
    <source>
        <dbReference type="ARBA" id="ARBA00022801"/>
    </source>
</evidence>
<dbReference type="Proteomes" id="UP001597262">
    <property type="component" value="Unassembled WGS sequence"/>
</dbReference>
<sequence length="261" mass="27423">MNIDNTDTPASEEMFQLLRRGSLVLVSLFVLLFAVTNCIRAEAGDSLTGRTNQAAKASAPALVGLPASTLVPASAPLSPSVPAPSSLLESLRQGGYILYIRHGEATVGEDKPTLVLDDCSTQRNLSPEGRRQATALGETLRRLQIPIHDPVEASPLCRTRETAALAFGAPHVQTNPFWLQIYALGGGSVTPAQQEAALSGLTAMLERIPPSGTNRVIVAHSFPSGIGLGDIPNAGIVVVKPGGENQGYEIAGRLSLTELMN</sequence>
<dbReference type="CDD" id="cd07040">
    <property type="entry name" value="HP"/>
    <property type="match status" value="1"/>
</dbReference>
<proteinExistence type="predicted"/>
<dbReference type="InterPro" id="IPR013078">
    <property type="entry name" value="His_Pase_superF_clade-1"/>
</dbReference>
<dbReference type="InterPro" id="IPR051021">
    <property type="entry name" value="Mito_Ser/Thr_phosphatase"/>
</dbReference>
<dbReference type="PANTHER" id="PTHR20935">
    <property type="entry name" value="PHOSPHOGLYCERATE MUTASE-RELATED"/>
    <property type="match status" value="1"/>
</dbReference>